<proteinExistence type="inferred from homology"/>
<reference evidence="10" key="1">
    <citation type="submission" date="2014-08" db="EMBL/GenBank/DDBJ databases">
        <authorList>
            <person name="Sharma Rahul"/>
            <person name="Thines Marco"/>
        </authorList>
    </citation>
    <scope>NUCLEOTIDE SEQUENCE</scope>
</reference>
<protein>
    <recommendedName>
        <fullName evidence="4">DNA damage-inducible protein 1</fullName>
    </recommendedName>
</protein>
<dbReference type="GO" id="GO:0006508">
    <property type="term" value="P:proteolysis"/>
    <property type="evidence" value="ECO:0007669"/>
    <property type="project" value="UniProtKB-KW"/>
</dbReference>
<keyword evidence="6" id="KW-0064">Aspartyl protease</keyword>
<comment type="function">
    <text evidence="1">Probable aspartic protease. May be involved in the regulation of exocytosis. Acts as a linker between the 19S proteasome and polyubiquitinated proteins via UBA domain interactions with ubiquitin for their subsequent degradation. Required for S-phase checkpoint control.</text>
</comment>
<dbReference type="InterPro" id="IPR021109">
    <property type="entry name" value="Peptidase_aspartic_dom_sf"/>
</dbReference>
<dbReference type="Gene3D" id="2.40.70.10">
    <property type="entry name" value="Acid Proteases"/>
    <property type="match status" value="1"/>
</dbReference>
<evidence type="ECO:0000256" key="8">
    <source>
        <dbReference type="SAM" id="MobiDB-lite"/>
    </source>
</evidence>
<comment type="similarity">
    <text evidence="2">Belongs to the DDI1 family.</text>
</comment>
<dbReference type="PANTHER" id="PTHR12917">
    <property type="entry name" value="ASPARTYL PROTEASE DDI-RELATED"/>
    <property type="match status" value="1"/>
</dbReference>
<organism evidence="10">
    <name type="scientific">Phaffia rhodozyma</name>
    <name type="common">Yeast</name>
    <name type="synonym">Xanthophyllomyces dendrorhous</name>
    <dbReference type="NCBI Taxonomy" id="264483"/>
    <lineage>
        <taxon>Eukaryota</taxon>
        <taxon>Fungi</taxon>
        <taxon>Dikarya</taxon>
        <taxon>Basidiomycota</taxon>
        <taxon>Agaricomycotina</taxon>
        <taxon>Tremellomycetes</taxon>
        <taxon>Cystofilobasidiales</taxon>
        <taxon>Mrakiaceae</taxon>
        <taxon>Phaffia</taxon>
    </lineage>
</organism>
<keyword evidence="7" id="KW-0378">Hydrolase</keyword>
<keyword evidence="5" id="KW-0645">Protease</keyword>
<dbReference type="SUPFAM" id="SSF54236">
    <property type="entry name" value="Ubiquitin-like"/>
    <property type="match status" value="1"/>
</dbReference>
<dbReference type="InterPro" id="IPR029071">
    <property type="entry name" value="Ubiquitin-like_domsf"/>
</dbReference>
<evidence type="ECO:0000256" key="7">
    <source>
        <dbReference type="ARBA" id="ARBA00022801"/>
    </source>
</evidence>
<dbReference type="SUPFAM" id="SSF46934">
    <property type="entry name" value="UBA-like"/>
    <property type="match status" value="1"/>
</dbReference>
<feature type="region of interest" description="Disordered" evidence="8">
    <location>
        <begin position="72"/>
        <end position="93"/>
    </location>
</feature>
<evidence type="ECO:0000256" key="3">
    <source>
        <dbReference type="ARBA" id="ARBA00011128"/>
    </source>
</evidence>
<dbReference type="EMBL" id="LN483332">
    <property type="protein sequence ID" value="CED85548.1"/>
    <property type="molecule type" value="Genomic_DNA"/>
</dbReference>
<accession>A0A0F7SZ11</accession>
<dbReference type="Pfam" id="PF09668">
    <property type="entry name" value="Asp_protease"/>
    <property type="match status" value="1"/>
</dbReference>
<dbReference type="InterPro" id="IPR009060">
    <property type="entry name" value="UBA-like_sf"/>
</dbReference>
<dbReference type="CDD" id="cd05479">
    <property type="entry name" value="RP_DDI"/>
    <property type="match status" value="1"/>
</dbReference>
<feature type="region of interest" description="Disordered" evidence="8">
    <location>
        <begin position="292"/>
        <end position="364"/>
    </location>
</feature>
<feature type="compositionally biased region" description="Low complexity" evidence="8">
    <location>
        <begin position="322"/>
        <end position="333"/>
    </location>
</feature>
<evidence type="ECO:0000256" key="4">
    <source>
        <dbReference type="ARBA" id="ARBA00021491"/>
    </source>
</evidence>
<dbReference type="GO" id="GO:0004190">
    <property type="term" value="F:aspartic-type endopeptidase activity"/>
    <property type="evidence" value="ECO:0007669"/>
    <property type="project" value="UniProtKB-KW"/>
</dbReference>
<dbReference type="SUPFAM" id="SSF50630">
    <property type="entry name" value="Acid proteases"/>
    <property type="match status" value="1"/>
</dbReference>
<dbReference type="InterPro" id="IPR019103">
    <property type="entry name" value="Peptidase_aspartic_DDI1-type"/>
</dbReference>
<feature type="compositionally biased region" description="Polar residues" evidence="8">
    <location>
        <begin position="75"/>
        <end position="93"/>
    </location>
</feature>
<evidence type="ECO:0000256" key="2">
    <source>
        <dbReference type="ARBA" id="ARBA00009136"/>
    </source>
</evidence>
<comment type="subunit">
    <text evidence="3">Binds ubiquitin and polyubiquitinated proteins.</text>
</comment>
<feature type="compositionally biased region" description="Basic and acidic residues" evidence="8">
    <location>
        <begin position="292"/>
        <end position="303"/>
    </location>
</feature>
<feature type="domain" description="UBA" evidence="9">
    <location>
        <begin position="364"/>
        <end position="402"/>
    </location>
</feature>
<evidence type="ECO:0000313" key="10">
    <source>
        <dbReference type="EMBL" id="CED85548.1"/>
    </source>
</evidence>
<sequence length="402" mass="43725">MKITFTTAQNSFLLEVPADMTVGDLKAFVEVESSISSLDQRWKVNSGEVNALDTTTLDKLGWEEDTMVSLEKKSSSSALQQTPAGPSAGLTNTNALTPQQMEYFKKMMAAKQKEETLYRKLEANPWDVESQKRIEEIINQKAIEEAFDHAMEHQPEFFAQVDMLYIDVELNGTKIQAFVDSGAQMTVMSPECAERCGIMRMVDKRFSGEARGVGTAKILGRVHTAQMKFKHVYLPVSITVMEGKDVDLLLGLDMLRRHQAVIDLSGGHSMLKIQGVELPFLSEHELRGNASKWAREAEEKRGEPSSSSIVESKDMGQSERFPGSGSTISKPPSSIIPPTGPGVSGSGSGPGSTTVSAGKKADGEFPENSIEVLVGLGASRQEAIGLLRMCNGDIELAASSLF</sequence>
<dbReference type="Gene3D" id="1.10.8.10">
    <property type="entry name" value="DNA helicase RuvA subunit, C-terminal domain"/>
    <property type="match status" value="1"/>
</dbReference>
<name>A0A0F7SZ11_PHARH</name>
<dbReference type="InterPro" id="IPR015940">
    <property type="entry name" value="UBA"/>
</dbReference>
<dbReference type="PANTHER" id="PTHR12917:SF1">
    <property type="entry name" value="AT13091P"/>
    <property type="match status" value="1"/>
</dbReference>
<evidence type="ECO:0000256" key="6">
    <source>
        <dbReference type="ARBA" id="ARBA00022750"/>
    </source>
</evidence>
<evidence type="ECO:0000256" key="1">
    <source>
        <dbReference type="ARBA" id="ARBA00003231"/>
    </source>
</evidence>
<evidence type="ECO:0000256" key="5">
    <source>
        <dbReference type="ARBA" id="ARBA00022670"/>
    </source>
</evidence>
<dbReference type="Gene3D" id="3.10.20.90">
    <property type="entry name" value="Phosphatidylinositol 3-kinase Catalytic Subunit, Chain A, domain 1"/>
    <property type="match status" value="1"/>
</dbReference>
<evidence type="ECO:0000259" key="9">
    <source>
        <dbReference type="PROSITE" id="PS50030"/>
    </source>
</evidence>
<dbReference type="PROSITE" id="PS50030">
    <property type="entry name" value="UBA"/>
    <property type="match status" value="1"/>
</dbReference>
<dbReference type="AlphaFoldDB" id="A0A0F7SZ11"/>